<feature type="non-terminal residue" evidence="1">
    <location>
        <position position="1"/>
    </location>
</feature>
<organism evidence="1 2">
    <name type="scientific">Vibrio caribbeanicus ATCC BAA-2122</name>
    <dbReference type="NCBI Taxonomy" id="796620"/>
    <lineage>
        <taxon>Bacteria</taxon>
        <taxon>Pseudomonadati</taxon>
        <taxon>Pseudomonadota</taxon>
        <taxon>Gammaproteobacteria</taxon>
        <taxon>Vibrionales</taxon>
        <taxon>Vibrionaceae</taxon>
        <taxon>Vibrio</taxon>
    </lineage>
</organism>
<dbReference type="RefSeq" id="WP_009601840.1">
    <property type="nucleotide sequence ID" value="NZ_AEIU01000077.1"/>
</dbReference>
<dbReference type="EMBL" id="AEIU01000077">
    <property type="protein sequence ID" value="EFP96151.1"/>
    <property type="molecule type" value="Genomic_DNA"/>
</dbReference>
<accession>E3BLA9</accession>
<reference evidence="1 2" key="1">
    <citation type="journal article" date="2012" name="Int. J. Syst. Evol. Microbiol.">
        <title>Vibrio caribbeanicus sp. nov., isolated from the marine sponge Scleritoderma cyanea.</title>
        <authorList>
            <person name="Hoffmann M."/>
            <person name="Monday S.R."/>
            <person name="Allard M.W."/>
            <person name="Strain E.A."/>
            <person name="Whittaker P."/>
            <person name="Naum M."/>
            <person name="McCarthy P.J."/>
            <person name="Lopez J.V."/>
            <person name="Fischer M."/>
            <person name="Brown E.W."/>
        </authorList>
    </citation>
    <scope>NUCLEOTIDE SEQUENCE [LARGE SCALE GENOMIC DNA]</scope>
    <source>
        <strain evidence="1 2">ATCC BAA-2122</strain>
    </source>
</reference>
<evidence type="ECO:0000313" key="2">
    <source>
        <dbReference type="Proteomes" id="UP000002943"/>
    </source>
</evidence>
<proteinExistence type="predicted"/>
<comment type="caution">
    <text evidence="1">The sequence shown here is derived from an EMBL/GenBank/DDBJ whole genome shotgun (WGS) entry which is preliminary data.</text>
</comment>
<dbReference type="Proteomes" id="UP000002943">
    <property type="component" value="Unassembled WGS sequence"/>
</dbReference>
<dbReference type="eggNOG" id="ENOG5030TMR">
    <property type="taxonomic scope" value="Bacteria"/>
</dbReference>
<keyword evidence="2" id="KW-1185">Reference proteome</keyword>
<evidence type="ECO:0000313" key="1">
    <source>
        <dbReference type="EMBL" id="EFP96151.1"/>
    </source>
</evidence>
<dbReference type="AlphaFoldDB" id="E3BLA9"/>
<name>E3BLA9_9VIBR</name>
<sequence length="121" mass="13906">SIKQLESVSDEQFFDDYLTSDYRKKSYYYDIFKEIINELPDQIESDQDGQCKVNVDITQTFEEQIQSFEVSINPESGKVNGNNIFSALFDYKGAVYLETPLPDDKDGVDFSLIDGSEFINL</sequence>
<gene>
    <name evidence="1" type="ORF">VIBC2010_06639</name>
</gene>
<protein>
    <submittedName>
        <fullName evidence="1">Uncharacterized protein</fullName>
    </submittedName>
</protein>